<keyword evidence="3" id="KW-1185">Reference proteome</keyword>
<dbReference type="OrthoDB" id="9807384at2"/>
<protein>
    <recommendedName>
        <fullName evidence="4">Oxygen tolerance</fullName>
    </recommendedName>
</protein>
<name>A0A238WKD2_9FLAO</name>
<dbReference type="EMBL" id="FZNY01000001">
    <property type="protein sequence ID" value="SNR46947.1"/>
    <property type="molecule type" value="Genomic_DNA"/>
</dbReference>
<evidence type="ECO:0000313" key="2">
    <source>
        <dbReference type="EMBL" id="SNR46947.1"/>
    </source>
</evidence>
<evidence type="ECO:0008006" key="4">
    <source>
        <dbReference type="Google" id="ProtNLM"/>
    </source>
</evidence>
<accession>A0A238WKD2</accession>
<gene>
    <name evidence="2" type="ORF">SAMN06265376_1011167</name>
</gene>
<dbReference type="AlphaFoldDB" id="A0A238WKD2"/>
<feature type="transmembrane region" description="Helical" evidence="1">
    <location>
        <begin position="167"/>
        <end position="186"/>
    </location>
</feature>
<sequence>MTYPHNNISRTKNTTYAYGMAVLFILFSFLSVSAQVEPTVKSKIDTTKIRLGEQINYTVIVEADQLANVIFPEGQTFSPLEMIESYKVDTSFAEAKMTLIKKYGLTQFDSGSYKIPRQRIIIGDRTIQTDSFQVDVANVKLDTLTQGLYDIKPAIELPTDYSKFWKYLLWILPILIAIALFLFWLLRRHKKRIEAEKYIPPFEQALASLRQLDQTDFIVSAKYKEYYSTLTDTLRRYYEEKVYDRALESTTDELIARLEAEKDSGHIDFNPETIQQLKDIFKRADLVKFARINPPSGKAEADRHAIEQIVKETKEALPEPTIEELMKDQDFREAMERRRTRKLWLTGVSGVLGILLIALIAGIVIKGYDEVKDYLLGNQTRELAEGNWITSEYGYPSVVISTPKVLERLETPIPDDLKDKMQANAFGWQTDPPAISVAVIQIILPKGTEPPIKEIIDGQVAKLEEKGFVADIVKQEEFKTPNGAEGIKTFGTGKFMIDKEKNISISGEYAMLNFVAENIIQQVIITWDKDDTYSSEIAERIINSVELQKAETK</sequence>
<feature type="transmembrane region" description="Helical" evidence="1">
    <location>
        <begin position="343"/>
        <end position="365"/>
    </location>
</feature>
<proteinExistence type="predicted"/>
<organism evidence="2 3">
    <name type="scientific">Dokdonia pacifica</name>
    <dbReference type="NCBI Taxonomy" id="1627892"/>
    <lineage>
        <taxon>Bacteria</taxon>
        <taxon>Pseudomonadati</taxon>
        <taxon>Bacteroidota</taxon>
        <taxon>Flavobacteriia</taxon>
        <taxon>Flavobacteriales</taxon>
        <taxon>Flavobacteriaceae</taxon>
        <taxon>Dokdonia</taxon>
    </lineage>
</organism>
<keyword evidence="1" id="KW-1133">Transmembrane helix</keyword>
<keyword evidence="1" id="KW-0812">Transmembrane</keyword>
<evidence type="ECO:0000313" key="3">
    <source>
        <dbReference type="Proteomes" id="UP000198379"/>
    </source>
</evidence>
<reference evidence="2 3" key="1">
    <citation type="submission" date="2017-06" db="EMBL/GenBank/DDBJ databases">
        <authorList>
            <person name="Kim H.J."/>
            <person name="Triplett B.A."/>
        </authorList>
    </citation>
    <scope>NUCLEOTIDE SEQUENCE [LARGE SCALE GENOMIC DNA]</scope>
    <source>
        <strain evidence="2 3">DSM 25597</strain>
    </source>
</reference>
<dbReference type="Proteomes" id="UP000198379">
    <property type="component" value="Unassembled WGS sequence"/>
</dbReference>
<evidence type="ECO:0000256" key="1">
    <source>
        <dbReference type="SAM" id="Phobius"/>
    </source>
</evidence>
<dbReference type="RefSeq" id="WP_089370458.1">
    <property type="nucleotide sequence ID" value="NZ_BMEP01000003.1"/>
</dbReference>
<keyword evidence="1" id="KW-0472">Membrane</keyword>